<name>A0A086K4W0_TOXGO</name>
<gene>
    <name evidence="1" type="ORF">TGP89_238073</name>
</gene>
<protein>
    <submittedName>
        <fullName evidence="1">Uncharacterized protein</fullName>
    </submittedName>
</protein>
<proteinExistence type="predicted"/>
<organism evidence="1 2">
    <name type="scientific">Toxoplasma gondii p89</name>
    <dbReference type="NCBI Taxonomy" id="943119"/>
    <lineage>
        <taxon>Eukaryota</taxon>
        <taxon>Sar</taxon>
        <taxon>Alveolata</taxon>
        <taxon>Apicomplexa</taxon>
        <taxon>Conoidasida</taxon>
        <taxon>Coccidia</taxon>
        <taxon>Eucoccidiorida</taxon>
        <taxon>Eimeriorina</taxon>
        <taxon>Sarcocystidae</taxon>
        <taxon>Toxoplasma</taxon>
    </lineage>
</organism>
<dbReference type="EMBL" id="AEYI02001274">
    <property type="protein sequence ID" value="KFG39428.1"/>
    <property type="molecule type" value="Genomic_DNA"/>
</dbReference>
<sequence>MNLPCISLLLQVAQERRRRKKRKALSPANSCSACTAAFYDFHFEKGGSADKRETPILKQFSCPGLQRSSQSCCCSEANNTRRGAKAPKENDTPKFVSACCREAKRLRNPSL</sequence>
<dbReference type="Proteomes" id="UP000028828">
    <property type="component" value="Unassembled WGS sequence"/>
</dbReference>
<comment type="caution">
    <text evidence="1">The sequence shown here is derived from an EMBL/GenBank/DDBJ whole genome shotgun (WGS) entry which is preliminary data.</text>
</comment>
<evidence type="ECO:0000313" key="2">
    <source>
        <dbReference type="Proteomes" id="UP000028828"/>
    </source>
</evidence>
<dbReference type="VEuPathDB" id="ToxoDB:TGP89_238073"/>
<accession>A0A086K4W0</accession>
<evidence type="ECO:0000313" key="1">
    <source>
        <dbReference type="EMBL" id="KFG39428.1"/>
    </source>
</evidence>
<reference evidence="1 2" key="1">
    <citation type="submission" date="2014-03" db="EMBL/GenBank/DDBJ databases">
        <authorList>
            <person name="Sibley D."/>
            <person name="Venepally P."/>
            <person name="Karamycheva S."/>
            <person name="Hadjithomas M."/>
            <person name="Khan A."/>
            <person name="Brunk B."/>
            <person name="Roos D."/>
            <person name="Caler E."/>
            <person name="Lorenzi H."/>
        </authorList>
    </citation>
    <scope>NUCLEOTIDE SEQUENCE [LARGE SCALE GENOMIC DNA]</scope>
    <source>
        <strain evidence="2">p89</strain>
    </source>
</reference>
<dbReference type="AlphaFoldDB" id="A0A086K4W0"/>